<dbReference type="AlphaFoldDB" id="A0A0A8XSR0"/>
<proteinExistence type="predicted"/>
<reference evidence="1" key="1">
    <citation type="submission" date="2014-09" db="EMBL/GenBank/DDBJ databases">
        <authorList>
            <person name="Magalhaes I.L.F."/>
            <person name="Oliveira U."/>
            <person name="Santos F.R."/>
            <person name="Vidigal T.H.D.A."/>
            <person name="Brescovit A.D."/>
            <person name="Santos A.J."/>
        </authorList>
    </citation>
    <scope>NUCLEOTIDE SEQUENCE</scope>
    <source>
        <tissue evidence="1">Shoot tissue taken approximately 20 cm above the soil surface</tissue>
    </source>
</reference>
<dbReference type="EMBL" id="GBRH01282092">
    <property type="protein sequence ID" value="JAD15803.1"/>
    <property type="molecule type" value="Transcribed_RNA"/>
</dbReference>
<accession>A0A0A8XSR0</accession>
<name>A0A0A8XSR0_ARUDO</name>
<sequence>MSARRISSCAPSYGEASPFLVECVSSAPPLQEHERAKDESATTRLSPCSFCCSSLLLTMLSRFFRSSGCNLPLHVTPISCTNLTCLKQLHASEVCSYPHPENWDHGPFSGVAAKRMCHPFGLHNAEV</sequence>
<reference evidence="1" key="2">
    <citation type="journal article" date="2015" name="Data Brief">
        <title>Shoot transcriptome of the giant reed, Arundo donax.</title>
        <authorList>
            <person name="Barrero R.A."/>
            <person name="Guerrero F.D."/>
            <person name="Moolhuijzen P."/>
            <person name="Goolsby J.A."/>
            <person name="Tidwell J."/>
            <person name="Bellgard S.E."/>
            <person name="Bellgard M.I."/>
        </authorList>
    </citation>
    <scope>NUCLEOTIDE SEQUENCE</scope>
    <source>
        <tissue evidence="1">Shoot tissue taken approximately 20 cm above the soil surface</tissue>
    </source>
</reference>
<protein>
    <submittedName>
        <fullName evidence="1">Uncharacterized protein</fullName>
    </submittedName>
</protein>
<evidence type="ECO:0000313" key="1">
    <source>
        <dbReference type="EMBL" id="JAD15803.1"/>
    </source>
</evidence>
<organism evidence="1">
    <name type="scientific">Arundo donax</name>
    <name type="common">Giant reed</name>
    <name type="synonym">Donax arundinaceus</name>
    <dbReference type="NCBI Taxonomy" id="35708"/>
    <lineage>
        <taxon>Eukaryota</taxon>
        <taxon>Viridiplantae</taxon>
        <taxon>Streptophyta</taxon>
        <taxon>Embryophyta</taxon>
        <taxon>Tracheophyta</taxon>
        <taxon>Spermatophyta</taxon>
        <taxon>Magnoliopsida</taxon>
        <taxon>Liliopsida</taxon>
        <taxon>Poales</taxon>
        <taxon>Poaceae</taxon>
        <taxon>PACMAD clade</taxon>
        <taxon>Arundinoideae</taxon>
        <taxon>Arundineae</taxon>
        <taxon>Arundo</taxon>
    </lineage>
</organism>